<evidence type="ECO:0000256" key="3">
    <source>
        <dbReference type="ARBA" id="ARBA00022801"/>
    </source>
</evidence>
<evidence type="ECO:0000256" key="6">
    <source>
        <dbReference type="SAM" id="MobiDB-lite"/>
    </source>
</evidence>
<dbReference type="Pfam" id="PF05922">
    <property type="entry name" value="Inhibitor_I9"/>
    <property type="match status" value="1"/>
</dbReference>
<dbReference type="InterPro" id="IPR000209">
    <property type="entry name" value="Peptidase_S8/S53_dom"/>
</dbReference>
<keyword evidence="2 5" id="KW-0645">Protease</keyword>
<dbReference type="PANTHER" id="PTHR43806:SF11">
    <property type="entry name" value="CEREVISIN-RELATED"/>
    <property type="match status" value="1"/>
</dbReference>
<keyword evidence="10" id="KW-1185">Reference proteome</keyword>
<dbReference type="SUPFAM" id="SSF54897">
    <property type="entry name" value="Protease propeptides/inhibitors"/>
    <property type="match status" value="1"/>
</dbReference>
<gene>
    <name evidence="9" type="ORF">GCM10010178_15280</name>
</gene>
<keyword evidence="4 5" id="KW-0720">Serine protease</keyword>
<dbReference type="Pfam" id="PF00082">
    <property type="entry name" value="Peptidase_S8"/>
    <property type="match status" value="1"/>
</dbReference>
<comment type="caution">
    <text evidence="9">The sequence shown here is derived from an EMBL/GenBank/DDBJ whole genome shotgun (WGS) entry which is preliminary data.</text>
</comment>
<dbReference type="SUPFAM" id="SSF52743">
    <property type="entry name" value="Subtilisin-like"/>
    <property type="match status" value="1"/>
</dbReference>
<evidence type="ECO:0000256" key="1">
    <source>
        <dbReference type="ARBA" id="ARBA00011073"/>
    </source>
</evidence>
<dbReference type="SUPFAM" id="SSF49899">
    <property type="entry name" value="Concanavalin A-like lectins/glucanases"/>
    <property type="match status" value="1"/>
</dbReference>
<dbReference type="InterPro" id="IPR013320">
    <property type="entry name" value="ConA-like_dom_sf"/>
</dbReference>
<dbReference type="PRINTS" id="PR00723">
    <property type="entry name" value="SUBTILISIN"/>
</dbReference>
<feature type="active site" description="Charge relay system" evidence="5">
    <location>
        <position position="335"/>
    </location>
</feature>
<feature type="domain" description="Peptidase S8/S53" evidence="7">
    <location>
        <begin position="141"/>
        <end position="371"/>
    </location>
</feature>
<evidence type="ECO:0000313" key="9">
    <source>
        <dbReference type="EMBL" id="GGU24016.1"/>
    </source>
</evidence>
<dbReference type="PANTHER" id="PTHR43806">
    <property type="entry name" value="PEPTIDASE S8"/>
    <property type="match status" value="1"/>
</dbReference>
<dbReference type="PROSITE" id="PS00137">
    <property type="entry name" value="SUBTILASE_HIS"/>
    <property type="match status" value="1"/>
</dbReference>
<dbReference type="CDD" id="cd04077">
    <property type="entry name" value="Peptidases_S8_PCSK9_ProteinaseK_like"/>
    <property type="match status" value="1"/>
</dbReference>
<feature type="active site" description="Charge relay system" evidence="5">
    <location>
        <position position="183"/>
    </location>
</feature>
<dbReference type="EMBL" id="BMRE01000003">
    <property type="protein sequence ID" value="GGU24016.1"/>
    <property type="molecule type" value="Genomic_DNA"/>
</dbReference>
<dbReference type="InterPro" id="IPR023827">
    <property type="entry name" value="Peptidase_S8_Asp-AS"/>
</dbReference>
<feature type="domain" description="Inhibitor I9" evidence="8">
    <location>
        <begin position="65"/>
        <end position="110"/>
    </location>
</feature>
<dbReference type="Gene3D" id="2.60.120.200">
    <property type="match status" value="1"/>
</dbReference>
<feature type="region of interest" description="Disordered" evidence="6">
    <location>
        <begin position="403"/>
        <end position="434"/>
    </location>
</feature>
<organism evidence="9 10">
    <name type="scientific">Lentzea flava</name>
    <dbReference type="NCBI Taxonomy" id="103732"/>
    <lineage>
        <taxon>Bacteria</taxon>
        <taxon>Bacillati</taxon>
        <taxon>Actinomycetota</taxon>
        <taxon>Actinomycetes</taxon>
        <taxon>Pseudonocardiales</taxon>
        <taxon>Pseudonocardiaceae</taxon>
        <taxon>Lentzea</taxon>
    </lineage>
</organism>
<evidence type="ECO:0000259" key="7">
    <source>
        <dbReference type="Pfam" id="PF00082"/>
    </source>
</evidence>
<protein>
    <recommendedName>
        <fullName evidence="11">Serine protease, subtilisin family</fullName>
    </recommendedName>
</protein>
<reference evidence="10" key="1">
    <citation type="journal article" date="2019" name="Int. J. Syst. Evol. Microbiol.">
        <title>The Global Catalogue of Microorganisms (GCM) 10K type strain sequencing project: providing services to taxonomists for standard genome sequencing and annotation.</title>
        <authorList>
            <consortium name="The Broad Institute Genomics Platform"/>
            <consortium name="The Broad Institute Genome Sequencing Center for Infectious Disease"/>
            <person name="Wu L."/>
            <person name="Ma J."/>
        </authorList>
    </citation>
    <scope>NUCLEOTIDE SEQUENCE [LARGE SCALE GENOMIC DNA]</scope>
    <source>
        <strain evidence="10">JCM 3296</strain>
    </source>
</reference>
<evidence type="ECO:0000259" key="8">
    <source>
        <dbReference type="Pfam" id="PF05922"/>
    </source>
</evidence>
<dbReference type="Gene3D" id="3.40.50.200">
    <property type="entry name" value="Peptidase S8/S53 domain"/>
    <property type="match status" value="1"/>
</dbReference>
<dbReference type="InterPro" id="IPR036852">
    <property type="entry name" value="Peptidase_S8/S53_dom_sf"/>
</dbReference>
<proteinExistence type="inferred from homology"/>
<accession>A0ABQ2UDR8</accession>
<dbReference type="Proteomes" id="UP000649573">
    <property type="component" value="Unassembled WGS sequence"/>
</dbReference>
<dbReference type="InterPro" id="IPR037045">
    <property type="entry name" value="S8pro/Inhibitor_I9_sf"/>
</dbReference>
<feature type="active site" description="Charge relay system" evidence="5">
    <location>
        <position position="150"/>
    </location>
</feature>
<evidence type="ECO:0000256" key="4">
    <source>
        <dbReference type="ARBA" id="ARBA00022825"/>
    </source>
</evidence>
<keyword evidence="3 5" id="KW-0378">Hydrolase</keyword>
<dbReference type="InterPro" id="IPR022398">
    <property type="entry name" value="Peptidase_S8_His-AS"/>
</dbReference>
<dbReference type="InterPro" id="IPR050131">
    <property type="entry name" value="Peptidase_S8_subtilisin-like"/>
</dbReference>
<dbReference type="Gene3D" id="3.30.70.80">
    <property type="entry name" value="Peptidase S8 propeptide/proteinase inhibitor I9"/>
    <property type="match status" value="1"/>
</dbReference>
<evidence type="ECO:0000256" key="5">
    <source>
        <dbReference type="PROSITE-ProRule" id="PRU01240"/>
    </source>
</evidence>
<comment type="similarity">
    <text evidence="1 5">Belongs to the peptidase S8 family.</text>
</comment>
<sequence length="575" mass="58991">MAGTEEIIRPPQFQEHSVRTLPLAVALVAAVLVPAPAKAGEVVVPQGAQAVPDSYIVLTDRLDLAARHGATHVYSSAVKGFSARMTAAQARRLAADPAVTKVVQDTYVQATATQTNAPWNLDRVDQRNLPLNGTYNYDATGQGVHVYVVDTGVRITHREFGGRASHGWDVVDNDSDASDCNSHGTHVAGTIGGTTYGGAKNVTIHAVRVLGCGGSSPDSVVTAGVDWVTRNAVKPAVVNMSLRGTANQVQDTAVRNSIAAGLTYVVAAGNDGANACNYSPARVPEAITVGNTTSSDTRNSSSNYGSCLDIFAPGTSVVSATNTSDTATATKSGTSMASPLVASAAALYLEKNPAATPQQVRDALISCATTGVVGSAGSGSPDRLLHALCAPVTPPVWADDFESDKGWTMNPAGTDTATTGRFERGDPEQTTASNGQIKQLGTTVSGTNCLVTGRLAGSGDGANDVDGGVTSAASPLISIPAGGKLTFSYTYAHGSNSSSADYLRIKVLDGGTATTVFERLGAASERAGSWQSATVDLSPYAGRQIRLLVETADASGASLWEAAVDDFGIQSYPAA</sequence>
<evidence type="ECO:0000256" key="2">
    <source>
        <dbReference type="ARBA" id="ARBA00022670"/>
    </source>
</evidence>
<dbReference type="InterPro" id="IPR010259">
    <property type="entry name" value="S8pro/Inhibitor_I9"/>
</dbReference>
<name>A0ABQ2UDR8_9PSEU</name>
<dbReference type="InterPro" id="IPR015500">
    <property type="entry name" value="Peptidase_S8_subtilisin-rel"/>
</dbReference>
<dbReference type="InterPro" id="IPR034193">
    <property type="entry name" value="PCSK9_ProteinaseK-like"/>
</dbReference>
<dbReference type="PROSITE" id="PS51892">
    <property type="entry name" value="SUBTILASE"/>
    <property type="match status" value="1"/>
</dbReference>
<evidence type="ECO:0000313" key="10">
    <source>
        <dbReference type="Proteomes" id="UP000649573"/>
    </source>
</evidence>
<dbReference type="PROSITE" id="PS00136">
    <property type="entry name" value="SUBTILASE_ASP"/>
    <property type="match status" value="1"/>
</dbReference>
<evidence type="ECO:0008006" key="11">
    <source>
        <dbReference type="Google" id="ProtNLM"/>
    </source>
</evidence>